<dbReference type="OrthoDB" id="417262at2759"/>
<evidence type="ECO:0000313" key="5">
    <source>
        <dbReference type="EMBL" id="CAG9559180.1"/>
    </source>
</evidence>
<keyword evidence="1" id="KW-0256">Endoplasmic reticulum</keyword>
<dbReference type="Proteomes" id="UP000789524">
    <property type="component" value="Unassembled WGS sequence"/>
</dbReference>
<keyword evidence="6" id="KW-1185">Reference proteome</keyword>
<dbReference type="InterPro" id="IPR036356">
    <property type="entry name" value="ERp29_C_sf"/>
</dbReference>
<dbReference type="Pfam" id="PF07749">
    <property type="entry name" value="ERp29"/>
    <property type="match status" value="1"/>
</dbReference>
<comment type="caution">
    <text evidence="5">The sequence shown here is derived from an EMBL/GenBank/DDBJ whole genome shotgun (WGS) entry which is preliminary data.</text>
</comment>
<organism evidence="5 6">
    <name type="scientific">Danaus chrysippus</name>
    <name type="common">African queen</name>
    <dbReference type="NCBI Taxonomy" id="151541"/>
    <lineage>
        <taxon>Eukaryota</taxon>
        <taxon>Metazoa</taxon>
        <taxon>Ecdysozoa</taxon>
        <taxon>Arthropoda</taxon>
        <taxon>Hexapoda</taxon>
        <taxon>Insecta</taxon>
        <taxon>Pterygota</taxon>
        <taxon>Neoptera</taxon>
        <taxon>Endopterygota</taxon>
        <taxon>Lepidoptera</taxon>
        <taxon>Glossata</taxon>
        <taxon>Ditrysia</taxon>
        <taxon>Papilionoidea</taxon>
        <taxon>Nymphalidae</taxon>
        <taxon>Danainae</taxon>
        <taxon>Danaini</taxon>
        <taxon>Danaina</taxon>
        <taxon>Danaus</taxon>
        <taxon>Anosia</taxon>
    </lineage>
</organism>
<accession>A0A8J2VY04</accession>
<dbReference type="InterPro" id="IPR012883">
    <property type="entry name" value="ERp29_N"/>
</dbReference>
<dbReference type="CDD" id="cd00238">
    <property type="entry name" value="ERp29c"/>
    <property type="match status" value="1"/>
</dbReference>
<evidence type="ECO:0000313" key="6">
    <source>
        <dbReference type="Proteomes" id="UP000789524"/>
    </source>
</evidence>
<dbReference type="SUPFAM" id="SSF47933">
    <property type="entry name" value="ERP29 C domain-like"/>
    <property type="match status" value="1"/>
</dbReference>
<dbReference type="Gene3D" id="1.20.1150.12">
    <property type="entry name" value="Endoplasmic reticulum resident protein 29, C-terminal domain"/>
    <property type="match status" value="1"/>
</dbReference>
<dbReference type="InterPro" id="IPR016855">
    <property type="entry name" value="ERp29"/>
</dbReference>
<reference evidence="5" key="1">
    <citation type="submission" date="2021-09" db="EMBL/GenBank/DDBJ databases">
        <authorList>
            <person name="Martin H S."/>
        </authorList>
    </citation>
    <scope>NUCLEOTIDE SEQUENCE</scope>
</reference>
<dbReference type="AlphaFoldDB" id="A0A8J2VY04"/>
<evidence type="ECO:0000256" key="1">
    <source>
        <dbReference type="ARBA" id="ARBA00022824"/>
    </source>
</evidence>
<dbReference type="SUPFAM" id="SSF52833">
    <property type="entry name" value="Thioredoxin-like"/>
    <property type="match status" value="1"/>
</dbReference>
<dbReference type="EMBL" id="CAKASE010000043">
    <property type="protein sequence ID" value="CAG9559180.1"/>
    <property type="molecule type" value="Genomic_DNA"/>
</dbReference>
<evidence type="ECO:0000259" key="4">
    <source>
        <dbReference type="Pfam" id="PF07912"/>
    </source>
</evidence>
<evidence type="ECO:0000259" key="3">
    <source>
        <dbReference type="Pfam" id="PF07749"/>
    </source>
</evidence>
<dbReference type="FunFam" id="1.20.1150.12:FF:000001">
    <property type="entry name" value="Endoplasmic reticulum resident protein 29"/>
    <property type="match status" value="1"/>
</dbReference>
<evidence type="ECO:0000256" key="2">
    <source>
        <dbReference type="SAM" id="SignalP"/>
    </source>
</evidence>
<dbReference type="GO" id="GO:0009306">
    <property type="term" value="P:protein secretion"/>
    <property type="evidence" value="ECO:0007669"/>
    <property type="project" value="InterPro"/>
</dbReference>
<feature type="chain" id="PRO_5035326180" evidence="2">
    <location>
        <begin position="21"/>
        <end position="250"/>
    </location>
</feature>
<keyword evidence="2" id="KW-0732">Signal</keyword>
<dbReference type="PANTHER" id="PTHR12211:SF0">
    <property type="entry name" value="ENDOPLASMIC RETICULUM RESIDENT PROTEIN 29"/>
    <property type="match status" value="1"/>
</dbReference>
<feature type="signal peptide" evidence="2">
    <location>
        <begin position="1"/>
        <end position="20"/>
    </location>
</feature>
<feature type="domain" description="ERp29 N-terminal" evidence="4">
    <location>
        <begin position="25"/>
        <end position="145"/>
    </location>
</feature>
<sequence length="250" mass="28481">MMRGLIFLACVILVVPSTYQESLGGLVELDEVSFNKLVPKFDATVVKFDVAYPYGDKHDTYVALSKESKDVDNLLFAQVGVKDYGEKDNEAFAKKYGADKNNFPVVKLFLKDKSKPITFEDSEEFTIDRLRQFVREKSGIYLSLPGCIRSLDLLAIKFKNSDTEKRKSIVKETENVLENLSKEVAGNGKIYKTIMEKILEKGDDFIQTEITRVNKLLAGKISNEKKNELSQRINILKSFLLPLKNYKEEL</sequence>
<name>A0A8J2VY04_9NEOP</name>
<dbReference type="Gene3D" id="3.40.30.10">
    <property type="entry name" value="Glutaredoxin"/>
    <property type="match status" value="1"/>
</dbReference>
<proteinExistence type="predicted"/>
<feature type="domain" description="Endoplasmic reticulum resident protein 29 C-terminal" evidence="3">
    <location>
        <begin position="146"/>
        <end position="239"/>
    </location>
</feature>
<gene>
    <name evidence="5" type="ORF">DCHRY22_LOCUS1090</name>
</gene>
<dbReference type="InterPro" id="IPR036249">
    <property type="entry name" value="Thioredoxin-like_sf"/>
</dbReference>
<protein>
    <submittedName>
        <fullName evidence="5">(African queen) hypothetical protein</fullName>
    </submittedName>
</protein>
<dbReference type="GO" id="GO:0005788">
    <property type="term" value="C:endoplasmic reticulum lumen"/>
    <property type="evidence" value="ECO:0007669"/>
    <property type="project" value="InterPro"/>
</dbReference>
<dbReference type="InterPro" id="IPR011679">
    <property type="entry name" value="ERp29_C"/>
</dbReference>
<dbReference type="PANTHER" id="PTHR12211">
    <property type="entry name" value="ENDOPLASMIC RETICULUM PROTEIN ERP29"/>
    <property type="match status" value="1"/>
</dbReference>
<dbReference type="Pfam" id="PF07912">
    <property type="entry name" value="ERp29_N"/>
    <property type="match status" value="1"/>
</dbReference>